<proteinExistence type="predicted"/>
<feature type="compositionally biased region" description="Basic and acidic residues" evidence="1">
    <location>
        <begin position="1"/>
        <end position="37"/>
    </location>
</feature>
<evidence type="ECO:0000256" key="1">
    <source>
        <dbReference type="SAM" id="MobiDB-lite"/>
    </source>
</evidence>
<dbReference type="Proteomes" id="UP000516696">
    <property type="component" value="Chromosome"/>
</dbReference>
<evidence type="ECO:0000313" key="2">
    <source>
        <dbReference type="EMBL" id="MBA0973868.1"/>
    </source>
</evidence>
<feature type="region of interest" description="Disordered" evidence="1">
    <location>
        <begin position="1"/>
        <end position="55"/>
    </location>
</feature>
<evidence type="ECO:0000313" key="5">
    <source>
        <dbReference type="Proteomes" id="UP000516696"/>
    </source>
</evidence>
<gene>
    <name evidence="4" type="ORF">EGM181_10620</name>
    <name evidence="2" type="ORF">HWH42_14965</name>
    <name evidence="3" type="ORF">QRX88_04900</name>
</gene>
<organism evidence="2 6">
    <name type="scientific">Enterococcus gallinarum</name>
    <dbReference type="NCBI Taxonomy" id="1353"/>
    <lineage>
        <taxon>Bacteria</taxon>
        <taxon>Bacillati</taxon>
        <taxon>Bacillota</taxon>
        <taxon>Bacilli</taxon>
        <taxon>Lactobacillales</taxon>
        <taxon>Enterococcaceae</taxon>
        <taxon>Enterococcus</taxon>
    </lineage>
</organism>
<evidence type="ECO:0000313" key="4">
    <source>
        <dbReference type="EMBL" id="QOG27678.1"/>
    </source>
</evidence>
<evidence type="ECO:0000313" key="6">
    <source>
        <dbReference type="Proteomes" id="UP000571857"/>
    </source>
</evidence>
<dbReference type="Proteomes" id="UP001241571">
    <property type="component" value="Unassembled WGS sequence"/>
</dbReference>
<dbReference type="EMBL" id="JABXJK010000078">
    <property type="protein sequence ID" value="MBA0973868.1"/>
    <property type="molecule type" value="Genomic_DNA"/>
</dbReference>
<reference evidence="2 6" key="2">
    <citation type="submission" date="2020-06" db="EMBL/GenBank/DDBJ databases">
        <title>Crossreactivity between MHC class I-restricted antigens from cancer cells and an enterococcal bacteriophage.</title>
        <authorList>
            <person name="Fluckiger A."/>
            <person name="Daillere R."/>
            <person name="Sassi M."/>
            <person name="Cattoir V."/>
            <person name="Kroemer G."/>
            <person name="Zitvogel L."/>
        </authorList>
    </citation>
    <scope>NUCLEOTIDE SEQUENCE [LARGE SCALE GENOMIC DNA]</scope>
    <source>
        <strain evidence="2 6">EG4</strain>
    </source>
</reference>
<evidence type="ECO:0000313" key="3">
    <source>
        <dbReference type="EMBL" id="MDL4935062.1"/>
    </source>
</evidence>
<reference evidence="3 7" key="3">
    <citation type="submission" date="2023-06" db="EMBL/GenBank/DDBJ databases">
        <title>Acute promotion of culturable opportunistic pathogens and persistent increase of antibiotic resistance following antibiotic exposure in mouse gut microbiota.</title>
        <authorList>
            <person name="Li L."/>
            <person name="Wang B."/>
            <person name="Sun Y."/>
            <person name="Wang M."/>
            <person name="Xu H."/>
        </authorList>
    </citation>
    <scope>NUCLEOTIDE SEQUENCE [LARGE SCALE GENOMIC DNA]</scope>
    <source>
        <strain evidence="3 7">CRI2_2</strain>
    </source>
</reference>
<dbReference type="EMBL" id="JASUBT010000002">
    <property type="protein sequence ID" value="MDL4935062.1"/>
    <property type="molecule type" value="Genomic_DNA"/>
</dbReference>
<sequence>MSFFKEIKEQRQQKKEAKKQELRKKNAELRKQGKDPLKGWGQMMDTGAGGFNKANPIDTKVYFGEKQKRIALEAQHKKQQRETKMSDE</sequence>
<name>A0A2K3R0L7_ENTGA</name>
<dbReference type="EMBL" id="CP050485">
    <property type="protein sequence ID" value="QOG27678.1"/>
    <property type="molecule type" value="Genomic_DNA"/>
</dbReference>
<evidence type="ECO:0000313" key="7">
    <source>
        <dbReference type="Proteomes" id="UP001241571"/>
    </source>
</evidence>
<dbReference type="RefSeq" id="WP_081132010.1">
    <property type="nucleotide sequence ID" value="NZ_CAKOCH010000002.1"/>
</dbReference>
<dbReference type="Proteomes" id="UP000571857">
    <property type="component" value="Unassembled WGS sequence"/>
</dbReference>
<protein>
    <submittedName>
        <fullName evidence="2">Uncharacterized protein</fullName>
    </submittedName>
</protein>
<dbReference type="AlphaFoldDB" id="A0A2K3R0L7"/>
<reference evidence="4 5" key="1">
    <citation type="submission" date="2020-03" db="EMBL/GenBank/DDBJ databases">
        <title>Characterization of ganglioside-mimicking enterococci.</title>
        <authorList>
            <person name="Patry R.T."/>
            <person name="Nothaft H."/>
            <person name="Bridger R."/>
            <person name="Shajahan A."/>
            <person name="Huynh S."/>
            <person name="Sanchez S."/>
            <person name="Azadi P."/>
            <person name="Cooper K."/>
            <person name="Miller W.G."/>
            <person name="Parker C.T."/>
            <person name="Wells L."/>
            <person name="Szymanski C.M."/>
        </authorList>
    </citation>
    <scope>NUCLEOTIDE SEQUENCE [LARGE SCALE GENOMIC DNA]</scope>
    <source>
        <strain evidence="4 5">EGM181</strain>
    </source>
</reference>
<accession>A0A2K3R0L7</accession>